<proteinExistence type="predicted"/>
<dbReference type="InterPro" id="IPR050109">
    <property type="entry name" value="HTH-type_TetR-like_transc_reg"/>
</dbReference>
<evidence type="ECO:0000256" key="2">
    <source>
        <dbReference type="PROSITE-ProRule" id="PRU00335"/>
    </source>
</evidence>
<evidence type="ECO:0000256" key="1">
    <source>
        <dbReference type="ARBA" id="ARBA00023125"/>
    </source>
</evidence>
<dbReference type="GO" id="GO:0003700">
    <property type="term" value="F:DNA-binding transcription factor activity"/>
    <property type="evidence" value="ECO:0007669"/>
    <property type="project" value="TreeGrafter"/>
</dbReference>
<organism evidence="4 5">
    <name type="scientific">Paraburkholderia bryophila</name>
    <dbReference type="NCBI Taxonomy" id="420952"/>
    <lineage>
        <taxon>Bacteria</taxon>
        <taxon>Pseudomonadati</taxon>
        <taxon>Pseudomonadota</taxon>
        <taxon>Betaproteobacteria</taxon>
        <taxon>Burkholderiales</taxon>
        <taxon>Burkholderiaceae</taxon>
        <taxon>Paraburkholderia</taxon>
    </lineage>
</organism>
<dbReference type="PROSITE" id="PS50977">
    <property type="entry name" value="HTH_TETR_2"/>
    <property type="match status" value="1"/>
</dbReference>
<dbReference type="GO" id="GO:0000976">
    <property type="term" value="F:transcription cis-regulatory region binding"/>
    <property type="evidence" value="ECO:0007669"/>
    <property type="project" value="TreeGrafter"/>
</dbReference>
<dbReference type="Gene3D" id="1.10.357.10">
    <property type="entry name" value="Tetracycline Repressor, domain 2"/>
    <property type="match status" value="1"/>
</dbReference>
<sequence>MISPKPAADTARASEPKRERGRLRVAAILEAGVAVFTEKGYDAATMTEIAARSATAIGSLYRFFPSKESLADALLLRYARHVQDGLADMARQVPDMTLEGVADAFVDFMLVLQSQRSFAVALVDARGGSADERTRFRLAMRGGIADILSKAIPGLSAARAKVMAVVLLHMLKSVVITANEEPAMRALLLAEIRELVRTYLASAAGKIIE</sequence>
<dbReference type="Pfam" id="PF17918">
    <property type="entry name" value="TetR_C_15"/>
    <property type="match status" value="1"/>
</dbReference>
<keyword evidence="1 2" id="KW-0238">DNA-binding</keyword>
<dbReference type="AlphaFoldDB" id="A0A329B7M7"/>
<dbReference type="EMBL" id="QLTK01000047">
    <property type="protein sequence ID" value="RAS17349.1"/>
    <property type="molecule type" value="Genomic_DNA"/>
</dbReference>
<dbReference type="InterPro" id="IPR041669">
    <property type="entry name" value="TetR_C_15"/>
</dbReference>
<dbReference type="InterPro" id="IPR001647">
    <property type="entry name" value="HTH_TetR"/>
</dbReference>
<evidence type="ECO:0000259" key="3">
    <source>
        <dbReference type="PROSITE" id="PS50977"/>
    </source>
</evidence>
<gene>
    <name evidence="4" type="ORF">BX591_14722</name>
</gene>
<feature type="DNA-binding region" description="H-T-H motif" evidence="2">
    <location>
        <begin position="45"/>
        <end position="64"/>
    </location>
</feature>
<dbReference type="PANTHER" id="PTHR30055">
    <property type="entry name" value="HTH-TYPE TRANSCRIPTIONAL REGULATOR RUTR"/>
    <property type="match status" value="1"/>
</dbReference>
<feature type="domain" description="HTH tetR-type" evidence="3">
    <location>
        <begin position="22"/>
        <end position="82"/>
    </location>
</feature>
<name>A0A329B7M7_9BURK</name>
<protein>
    <submittedName>
        <fullName evidence="4">TetR family transcriptional regulator</fullName>
    </submittedName>
</protein>
<evidence type="ECO:0000313" key="5">
    <source>
        <dbReference type="Proteomes" id="UP000248918"/>
    </source>
</evidence>
<dbReference type="InterPro" id="IPR009057">
    <property type="entry name" value="Homeodomain-like_sf"/>
</dbReference>
<dbReference type="PRINTS" id="PR00455">
    <property type="entry name" value="HTHTETR"/>
</dbReference>
<accession>A0A329B7M7</accession>
<reference evidence="4 5" key="1">
    <citation type="submission" date="2018-06" db="EMBL/GenBank/DDBJ databases">
        <title>Genomic Encyclopedia of Type Strains, Phase III (KMG-III): the genomes of soil and plant-associated and newly described type strains.</title>
        <authorList>
            <person name="Whitman W."/>
        </authorList>
    </citation>
    <scope>NUCLEOTIDE SEQUENCE [LARGE SCALE GENOMIC DNA]</scope>
    <source>
        <strain evidence="4 5">LMG 23644</strain>
    </source>
</reference>
<dbReference type="PANTHER" id="PTHR30055:SF226">
    <property type="entry name" value="HTH-TYPE TRANSCRIPTIONAL REGULATOR PKSA"/>
    <property type="match status" value="1"/>
</dbReference>
<dbReference type="SUPFAM" id="SSF46689">
    <property type="entry name" value="Homeodomain-like"/>
    <property type="match status" value="1"/>
</dbReference>
<evidence type="ECO:0000313" key="4">
    <source>
        <dbReference type="EMBL" id="RAS17349.1"/>
    </source>
</evidence>
<comment type="caution">
    <text evidence="4">The sequence shown here is derived from an EMBL/GenBank/DDBJ whole genome shotgun (WGS) entry which is preliminary data.</text>
</comment>
<dbReference type="RefSeq" id="WP_111935762.1">
    <property type="nucleotide sequence ID" value="NZ_CADFFP010000045.1"/>
</dbReference>
<dbReference type="Proteomes" id="UP000248918">
    <property type="component" value="Unassembled WGS sequence"/>
</dbReference>
<dbReference type="OrthoDB" id="9816320at2"/>
<dbReference type="Pfam" id="PF00440">
    <property type="entry name" value="TetR_N"/>
    <property type="match status" value="1"/>
</dbReference>